<feature type="domain" description="Protein O-mannosyl-transferase C-terminal four TM" evidence="13">
    <location>
        <begin position="434"/>
        <end position="624"/>
    </location>
</feature>
<comment type="similarity">
    <text evidence="3 10">Belongs to the glycosyltransferase 39 family.</text>
</comment>
<feature type="transmembrane region" description="Helical" evidence="10">
    <location>
        <begin position="524"/>
        <end position="541"/>
    </location>
</feature>
<dbReference type="Pfam" id="PF16192">
    <property type="entry name" value="PMT_4TMC"/>
    <property type="match status" value="1"/>
</dbReference>
<dbReference type="InterPro" id="IPR027005">
    <property type="entry name" value="PMT-like"/>
</dbReference>
<evidence type="ECO:0000256" key="8">
    <source>
        <dbReference type="ARBA" id="ARBA00023136"/>
    </source>
</evidence>
<comment type="subcellular location">
    <subcellularLocation>
        <location evidence="10">Cell membrane</location>
    </subcellularLocation>
    <subcellularLocation>
        <location evidence="1">Endomembrane system</location>
        <topology evidence="1">Multi-pass membrane protein</topology>
    </subcellularLocation>
</comment>
<evidence type="ECO:0000256" key="11">
    <source>
        <dbReference type="SAM" id="MobiDB-lite"/>
    </source>
</evidence>
<dbReference type="PANTHER" id="PTHR10050:SF46">
    <property type="entry name" value="PROTEIN O-MANNOSYL-TRANSFERASE 2"/>
    <property type="match status" value="1"/>
</dbReference>
<dbReference type="PANTHER" id="PTHR10050">
    <property type="entry name" value="DOLICHYL-PHOSPHATE-MANNOSE--PROTEIN MANNOSYLTRANSFERASE"/>
    <property type="match status" value="1"/>
</dbReference>
<feature type="compositionally biased region" description="Low complexity" evidence="11">
    <location>
        <begin position="25"/>
        <end position="40"/>
    </location>
</feature>
<dbReference type="Pfam" id="PF02366">
    <property type="entry name" value="PMT"/>
    <property type="match status" value="1"/>
</dbReference>
<comment type="pathway">
    <text evidence="2 10">Protein modification; protein glycosylation.</text>
</comment>
<evidence type="ECO:0000259" key="12">
    <source>
        <dbReference type="Pfam" id="PF02366"/>
    </source>
</evidence>
<comment type="function">
    <text evidence="10">Protein O-mannosyltransferase that catalyzes the transfer of a single mannose residue from a polyprenol phospho-mannosyl lipidic donor to the hydroxyl group of selected serine and threonine residues in acceptor proteins.</text>
</comment>
<feature type="transmembrane region" description="Helical" evidence="10">
    <location>
        <begin position="330"/>
        <end position="347"/>
    </location>
</feature>
<keyword evidence="7 10" id="KW-1133">Transmembrane helix</keyword>
<feature type="transmembrane region" description="Helical" evidence="10">
    <location>
        <begin position="359"/>
        <end position="383"/>
    </location>
</feature>
<evidence type="ECO:0000313" key="15">
    <source>
        <dbReference type="Proteomes" id="UP001499987"/>
    </source>
</evidence>
<feature type="transmembrane region" description="Helical" evidence="10">
    <location>
        <begin position="214"/>
        <end position="235"/>
    </location>
</feature>
<evidence type="ECO:0000256" key="3">
    <source>
        <dbReference type="ARBA" id="ARBA00007222"/>
    </source>
</evidence>
<evidence type="ECO:0000256" key="7">
    <source>
        <dbReference type="ARBA" id="ARBA00022989"/>
    </source>
</evidence>
<feature type="transmembrane region" description="Helical" evidence="10">
    <location>
        <begin position="115"/>
        <end position="137"/>
    </location>
</feature>
<evidence type="ECO:0000256" key="9">
    <source>
        <dbReference type="ARBA" id="ARBA00093617"/>
    </source>
</evidence>
<dbReference type="EC" id="2.4.1.-" evidence="10"/>
<keyword evidence="4 10" id="KW-0328">Glycosyltransferase</keyword>
<evidence type="ECO:0000256" key="4">
    <source>
        <dbReference type="ARBA" id="ARBA00022676"/>
    </source>
</evidence>
<evidence type="ECO:0000256" key="5">
    <source>
        <dbReference type="ARBA" id="ARBA00022679"/>
    </source>
</evidence>
<feature type="transmembrane region" description="Helical" evidence="10">
    <location>
        <begin position="242"/>
        <end position="260"/>
    </location>
</feature>
<keyword evidence="15" id="KW-1185">Reference proteome</keyword>
<proteinExistence type="inferred from homology"/>
<protein>
    <recommendedName>
        <fullName evidence="9 10">Polyprenol-phosphate-mannose--protein mannosyltransferase</fullName>
        <ecNumber evidence="10">2.4.1.-</ecNumber>
    </recommendedName>
</protein>
<feature type="transmembrane region" description="Helical" evidence="10">
    <location>
        <begin position="547"/>
        <end position="569"/>
    </location>
</feature>
<evidence type="ECO:0000256" key="10">
    <source>
        <dbReference type="RuleBase" id="RU367007"/>
    </source>
</evidence>
<keyword evidence="5 10" id="KW-0808">Transferase</keyword>
<dbReference type="InterPro" id="IPR032421">
    <property type="entry name" value="PMT_4TMC"/>
</dbReference>
<evidence type="ECO:0000313" key="14">
    <source>
        <dbReference type="EMBL" id="GAA1071071.1"/>
    </source>
</evidence>
<feature type="transmembrane region" description="Helical" evidence="10">
    <location>
        <begin position="581"/>
        <end position="601"/>
    </location>
</feature>
<evidence type="ECO:0000256" key="1">
    <source>
        <dbReference type="ARBA" id="ARBA00004127"/>
    </source>
</evidence>
<dbReference type="RefSeq" id="WP_344622027.1">
    <property type="nucleotide sequence ID" value="NZ_BAAALD010000004.1"/>
</dbReference>
<keyword evidence="8 10" id="KW-0472">Membrane</keyword>
<evidence type="ECO:0000256" key="2">
    <source>
        <dbReference type="ARBA" id="ARBA00004922"/>
    </source>
</evidence>
<feature type="region of interest" description="Disordered" evidence="11">
    <location>
        <begin position="1"/>
        <end position="55"/>
    </location>
</feature>
<feature type="transmembrane region" description="Helical" evidence="10">
    <location>
        <begin position="266"/>
        <end position="284"/>
    </location>
</feature>
<dbReference type="InterPro" id="IPR003342">
    <property type="entry name" value="ArnT-like_N"/>
</dbReference>
<keyword evidence="6 10" id="KW-0812">Transmembrane</keyword>
<name>A0ABP4DVR1_9ACTN</name>
<sequence>MWRVSGDTASEAPGGADHTDQGGVALLSASTAAPGGAPAVPGLPGPRGPEPEPERPFWRRRLERAGYRTAEPLPVAQRLVPPMPDGPGVTPAVVPPSPVLLQLGLRLSDGPWSWLCRWSGWIGPVAVAVFGGLLRFWHLGTPKALIFDETYYAKDAYSLWRGGYETSWADDANNLITAGHPTVPYRADPAYIVHPPVGKWIIGLGEQVFGMNPLGWRFMTAVLGTLSILMIARIGRRLFRSTLLGCVAGLLLAVDGLHFVMSRTALLDLVVMFWFVAAFGFLLLDRDRTRGVVARRLEAGAGPDWVFLGWRPYRLAAGVSLGLMTATKWSGLYALLAFAVMGVLWDASTRRAAGNHRWLLWGLFDAVVALPLLFAVTVGVYLASWTGWFLSSAVPGKGGYGRDWAEHRAGLSPDHLMGLPLPQFDVSWVPAGLRSLWHYHATMYDFHVHLTSPHTYQSNPWSWLLLGRPVSFFYESPKAGQAGCTATECAREVLGIGTPVLWWAGIAALAYCLYRWAVRRDWRAGAILCGVAAGYLPWFGYQQRTIFLFYAVAFVPFLVLAVTMMIGALLGPAGAGRDRRLVGGAAAGLLVFAVMWNFLYFHPLYTGETIPMDDWRARMWFTSWI</sequence>
<feature type="domain" description="ArnT-like N-terminal" evidence="12">
    <location>
        <begin position="126"/>
        <end position="375"/>
    </location>
</feature>
<organism evidence="14 15">
    <name type="scientific">Kitasatospora arboriphila</name>
    <dbReference type="NCBI Taxonomy" id="258052"/>
    <lineage>
        <taxon>Bacteria</taxon>
        <taxon>Bacillati</taxon>
        <taxon>Actinomycetota</taxon>
        <taxon>Actinomycetes</taxon>
        <taxon>Kitasatosporales</taxon>
        <taxon>Streptomycetaceae</taxon>
        <taxon>Kitasatospora</taxon>
    </lineage>
</organism>
<gene>
    <name evidence="14" type="ORF">GCM10009663_07750</name>
</gene>
<accession>A0ABP4DVR1</accession>
<evidence type="ECO:0000256" key="6">
    <source>
        <dbReference type="ARBA" id="ARBA00022692"/>
    </source>
</evidence>
<keyword evidence="10" id="KW-1003">Cell membrane</keyword>
<evidence type="ECO:0000259" key="13">
    <source>
        <dbReference type="Pfam" id="PF16192"/>
    </source>
</evidence>
<comment type="caution">
    <text evidence="14">The sequence shown here is derived from an EMBL/GenBank/DDBJ whole genome shotgun (WGS) entry which is preliminary data.</text>
</comment>
<dbReference type="Proteomes" id="UP001499987">
    <property type="component" value="Unassembled WGS sequence"/>
</dbReference>
<dbReference type="EMBL" id="BAAALD010000004">
    <property type="protein sequence ID" value="GAA1071071.1"/>
    <property type="molecule type" value="Genomic_DNA"/>
</dbReference>
<feature type="transmembrane region" description="Helical" evidence="10">
    <location>
        <begin position="500"/>
        <end position="517"/>
    </location>
</feature>
<reference evidence="15" key="1">
    <citation type="journal article" date="2019" name="Int. J. Syst. Evol. Microbiol.">
        <title>The Global Catalogue of Microorganisms (GCM) 10K type strain sequencing project: providing services to taxonomists for standard genome sequencing and annotation.</title>
        <authorList>
            <consortium name="The Broad Institute Genomics Platform"/>
            <consortium name="The Broad Institute Genome Sequencing Center for Infectious Disease"/>
            <person name="Wu L."/>
            <person name="Ma J."/>
        </authorList>
    </citation>
    <scope>NUCLEOTIDE SEQUENCE [LARGE SCALE GENOMIC DNA]</scope>
    <source>
        <strain evidence="15">JCM 13002</strain>
    </source>
</reference>